<reference evidence="1 2" key="1">
    <citation type="submission" date="2019-11" db="EMBL/GenBank/DDBJ databases">
        <title>Complete genome sequence of Spiroplasma tabanidicola TAUS-1 (DSM 22603).</title>
        <authorList>
            <person name="Huang C.-T."/>
            <person name="Lin Y.-C."/>
            <person name="Kuo C.-H."/>
        </authorList>
    </citation>
    <scope>NUCLEOTIDE SEQUENCE [LARGE SCALE GENOMIC DNA]</scope>
    <source>
        <strain evidence="1 2">TAUS-1</strain>
    </source>
</reference>
<dbReference type="KEGG" id="stab:STABA_v1c11100"/>
<accession>A0A6I6C690</accession>
<evidence type="ECO:0000313" key="1">
    <source>
        <dbReference type="EMBL" id="QGS52457.1"/>
    </source>
</evidence>
<gene>
    <name evidence="1" type="ORF">STABA_v1c11100</name>
</gene>
<dbReference type="Proteomes" id="UP000424468">
    <property type="component" value="Chromosome"/>
</dbReference>
<sequence length="33" mass="3874">MKTNFDKELQDNYDRTLYTGKIFGVYSANQGKK</sequence>
<organism evidence="1 2">
    <name type="scientific">Spiroplasma tabanidicola</name>
    <dbReference type="NCBI Taxonomy" id="324079"/>
    <lineage>
        <taxon>Bacteria</taxon>
        <taxon>Bacillati</taxon>
        <taxon>Mycoplasmatota</taxon>
        <taxon>Mollicutes</taxon>
        <taxon>Entomoplasmatales</taxon>
        <taxon>Spiroplasmataceae</taxon>
        <taxon>Spiroplasma</taxon>
    </lineage>
</organism>
<evidence type="ECO:0000313" key="2">
    <source>
        <dbReference type="Proteomes" id="UP000424468"/>
    </source>
</evidence>
<dbReference type="AlphaFoldDB" id="A0A6I6C690"/>
<protein>
    <submittedName>
        <fullName evidence="1">Uncharacterized protein</fullName>
    </submittedName>
</protein>
<proteinExistence type="predicted"/>
<dbReference type="EMBL" id="CP046276">
    <property type="protein sequence ID" value="QGS52457.1"/>
    <property type="molecule type" value="Genomic_DNA"/>
</dbReference>
<name>A0A6I6C690_9MOLU</name>
<keyword evidence="2" id="KW-1185">Reference proteome</keyword>